<name>A0AAV7CJD8_ENGPU</name>
<organism evidence="4 5">
    <name type="scientific">Engystomops pustulosus</name>
    <name type="common">Tungara frog</name>
    <name type="synonym">Physalaemus pustulosus</name>
    <dbReference type="NCBI Taxonomy" id="76066"/>
    <lineage>
        <taxon>Eukaryota</taxon>
        <taxon>Metazoa</taxon>
        <taxon>Chordata</taxon>
        <taxon>Craniata</taxon>
        <taxon>Vertebrata</taxon>
        <taxon>Euteleostomi</taxon>
        <taxon>Amphibia</taxon>
        <taxon>Batrachia</taxon>
        <taxon>Anura</taxon>
        <taxon>Neobatrachia</taxon>
        <taxon>Hyloidea</taxon>
        <taxon>Leptodactylidae</taxon>
        <taxon>Leiuperinae</taxon>
        <taxon>Engystomops</taxon>
    </lineage>
</organism>
<dbReference type="GO" id="GO:0000460">
    <property type="term" value="P:maturation of 5.8S rRNA"/>
    <property type="evidence" value="ECO:0007669"/>
    <property type="project" value="TreeGrafter"/>
</dbReference>
<gene>
    <name evidence="4" type="ORF">GDO81_008821</name>
</gene>
<dbReference type="EMBL" id="WNYA01000003">
    <property type="protein sequence ID" value="KAG8584407.1"/>
    <property type="molecule type" value="Genomic_DNA"/>
</dbReference>
<comment type="caution">
    <text evidence="4">The sequence shown here is derived from an EMBL/GenBank/DDBJ whole genome shotgun (WGS) entry which is preliminary data.</text>
</comment>
<evidence type="ECO:0000256" key="1">
    <source>
        <dbReference type="ARBA" id="ARBA00007462"/>
    </source>
</evidence>
<dbReference type="InterPro" id="IPR012459">
    <property type="entry name" value="Rrp15"/>
</dbReference>
<dbReference type="EMBL" id="WNYA01000003">
    <property type="protein sequence ID" value="KAG8584408.1"/>
    <property type="molecule type" value="Genomic_DNA"/>
</dbReference>
<proteinExistence type="inferred from homology"/>
<dbReference type="GO" id="GO:0030687">
    <property type="term" value="C:preribosome, large subunit precursor"/>
    <property type="evidence" value="ECO:0007669"/>
    <property type="project" value="TreeGrafter"/>
</dbReference>
<feature type="region of interest" description="Disordered" evidence="3">
    <location>
        <begin position="50"/>
        <end position="109"/>
    </location>
</feature>
<feature type="compositionally biased region" description="Basic and acidic residues" evidence="3">
    <location>
        <begin position="50"/>
        <end position="59"/>
    </location>
</feature>
<evidence type="ECO:0000256" key="2">
    <source>
        <dbReference type="ARBA" id="ARBA00017475"/>
    </source>
</evidence>
<evidence type="ECO:0000313" key="5">
    <source>
        <dbReference type="Proteomes" id="UP000824782"/>
    </source>
</evidence>
<reference evidence="4" key="1">
    <citation type="thesis" date="2020" institute="ProQuest LLC" country="789 East Eisenhower Parkway, Ann Arbor, MI, USA">
        <title>Comparative Genomics and Chromosome Evolution.</title>
        <authorList>
            <person name="Mudd A.B."/>
        </authorList>
    </citation>
    <scope>NUCLEOTIDE SEQUENCE</scope>
    <source>
        <strain evidence="4">237g6f4</strain>
        <tissue evidence="4">Blood</tissue>
    </source>
</reference>
<dbReference type="PANTHER" id="PTHR13245:SF14">
    <property type="entry name" value="RRP15-LIKE PROTEIN"/>
    <property type="match status" value="1"/>
</dbReference>
<dbReference type="Proteomes" id="UP000824782">
    <property type="component" value="Unassembled WGS sequence"/>
</dbReference>
<dbReference type="GO" id="GO:0000470">
    <property type="term" value="P:maturation of LSU-rRNA"/>
    <property type="evidence" value="ECO:0007669"/>
    <property type="project" value="TreeGrafter"/>
</dbReference>
<feature type="non-terminal residue" evidence="4">
    <location>
        <position position="1"/>
    </location>
</feature>
<protein>
    <recommendedName>
        <fullName evidence="2">RRP15-like protein</fullName>
    </recommendedName>
</protein>
<dbReference type="AlphaFoldDB" id="A0AAV7CJD8"/>
<evidence type="ECO:0000313" key="4">
    <source>
        <dbReference type="EMBL" id="KAG8584408.1"/>
    </source>
</evidence>
<dbReference type="Pfam" id="PF07890">
    <property type="entry name" value="Rrp15p"/>
    <property type="match status" value="1"/>
</dbReference>
<dbReference type="PANTHER" id="PTHR13245">
    <property type="entry name" value="RRP15-LIKE PROTEIN"/>
    <property type="match status" value="1"/>
</dbReference>
<accession>A0AAV7CJD8</accession>
<comment type="similarity">
    <text evidence="1">Belongs to the RRP15 family.</text>
</comment>
<sequence>RRGVVQLFNAVKGHQGNVSTKLKEAGNSERKRSKLMASVSKRDFIDVLRGSEGKGDATKRPGAKKAAAKSQDSSEWNILRDDFMMGASMKDWDKDSDDGEQAATKPTQT</sequence>
<evidence type="ECO:0000256" key="3">
    <source>
        <dbReference type="SAM" id="MobiDB-lite"/>
    </source>
</evidence>
<keyword evidence="5" id="KW-1185">Reference proteome</keyword>